<keyword evidence="1" id="KW-0812">Transmembrane</keyword>
<protein>
    <submittedName>
        <fullName evidence="2">Uncharacterized protein</fullName>
    </submittedName>
</protein>
<proteinExistence type="predicted"/>
<sequence length="83" mass="9190">MGYCGAYIFSRGTSGSVVEPSCPVFFVFFIPALVVHFLRVFAFIFVFSGLGFKSVYRLKGSSLSKNRVLIWDRQRPTAAGSVV</sequence>
<gene>
    <name evidence="2" type="ORF">NTJ_11650</name>
</gene>
<keyword evidence="3" id="KW-1185">Reference proteome</keyword>
<accession>A0ABN7B5I1</accession>
<keyword evidence="1" id="KW-1133">Transmembrane helix</keyword>
<name>A0ABN7B5I1_9HEMI</name>
<evidence type="ECO:0000313" key="2">
    <source>
        <dbReference type="EMBL" id="BES98834.1"/>
    </source>
</evidence>
<reference evidence="2 3" key="1">
    <citation type="submission" date="2023-09" db="EMBL/GenBank/DDBJ databases">
        <title>Nesidiocoris tenuis whole genome shotgun sequence.</title>
        <authorList>
            <person name="Shibata T."/>
            <person name="Shimoda M."/>
            <person name="Kobayashi T."/>
            <person name="Uehara T."/>
        </authorList>
    </citation>
    <scope>NUCLEOTIDE SEQUENCE [LARGE SCALE GENOMIC DNA]</scope>
    <source>
        <strain evidence="2 3">Japan</strain>
    </source>
</reference>
<feature type="transmembrane region" description="Helical" evidence="1">
    <location>
        <begin position="24"/>
        <end position="52"/>
    </location>
</feature>
<dbReference type="Proteomes" id="UP001307889">
    <property type="component" value="Chromosome 9"/>
</dbReference>
<dbReference type="EMBL" id="AP028917">
    <property type="protein sequence ID" value="BES98834.1"/>
    <property type="molecule type" value="Genomic_DNA"/>
</dbReference>
<keyword evidence="1" id="KW-0472">Membrane</keyword>
<evidence type="ECO:0000313" key="3">
    <source>
        <dbReference type="Proteomes" id="UP001307889"/>
    </source>
</evidence>
<organism evidence="2 3">
    <name type="scientific">Nesidiocoris tenuis</name>
    <dbReference type="NCBI Taxonomy" id="355587"/>
    <lineage>
        <taxon>Eukaryota</taxon>
        <taxon>Metazoa</taxon>
        <taxon>Ecdysozoa</taxon>
        <taxon>Arthropoda</taxon>
        <taxon>Hexapoda</taxon>
        <taxon>Insecta</taxon>
        <taxon>Pterygota</taxon>
        <taxon>Neoptera</taxon>
        <taxon>Paraneoptera</taxon>
        <taxon>Hemiptera</taxon>
        <taxon>Heteroptera</taxon>
        <taxon>Panheteroptera</taxon>
        <taxon>Cimicomorpha</taxon>
        <taxon>Miridae</taxon>
        <taxon>Dicyphina</taxon>
        <taxon>Nesidiocoris</taxon>
    </lineage>
</organism>
<evidence type="ECO:0000256" key="1">
    <source>
        <dbReference type="SAM" id="Phobius"/>
    </source>
</evidence>